<feature type="region of interest" description="Disordered" evidence="1">
    <location>
        <begin position="776"/>
        <end position="861"/>
    </location>
</feature>
<dbReference type="InterPro" id="IPR019384">
    <property type="entry name" value="FHIP"/>
</dbReference>
<evidence type="ECO:0000313" key="2">
    <source>
        <dbReference type="EMBL" id="CAK7269769.1"/>
    </source>
</evidence>
<feature type="compositionally biased region" description="Low complexity" evidence="1">
    <location>
        <begin position="947"/>
        <end position="962"/>
    </location>
</feature>
<dbReference type="Pfam" id="PF10257">
    <property type="entry name" value="RAI16-like"/>
    <property type="match status" value="1"/>
</dbReference>
<feature type="region of interest" description="Disordered" evidence="1">
    <location>
        <begin position="725"/>
        <end position="761"/>
    </location>
</feature>
<dbReference type="EMBL" id="CAWUON010000051">
    <property type="protein sequence ID" value="CAK7269769.1"/>
    <property type="molecule type" value="Genomic_DNA"/>
</dbReference>
<feature type="compositionally biased region" description="Polar residues" evidence="1">
    <location>
        <begin position="778"/>
        <end position="788"/>
    </location>
</feature>
<dbReference type="PANTHER" id="PTHR21705:SF11">
    <property type="entry name" value="FHIP FAMILY PROTEIN CG3558"/>
    <property type="match status" value="1"/>
</dbReference>
<proteinExistence type="predicted"/>
<evidence type="ECO:0000313" key="3">
    <source>
        <dbReference type="Proteomes" id="UP001642502"/>
    </source>
</evidence>
<feature type="region of interest" description="Disordered" evidence="1">
    <location>
        <begin position="188"/>
        <end position="213"/>
    </location>
</feature>
<comment type="caution">
    <text evidence="2">The sequence shown here is derived from an EMBL/GenBank/DDBJ whole genome shotgun (WGS) entry which is preliminary data.</text>
</comment>
<protein>
    <recommendedName>
        <fullName evidence="4">Retinoic acid induced 16-like protein-domain-containing protein</fullName>
    </recommendedName>
</protein>
<keyword evidence="3" id="KW-1185">Reference proteome</keyword>
<feature type="compositionally biased region" description="Low complexity" evidence="1">
    <location>
        <begin position="823"/>
        <end position="838"/>
    </location>
</feature>
<organism evidence="2 3">
    <name type="scientific">Sporothrix epigloea</name>
    <dbReference type="NCBI Taxonomy" id="1892477"/>
    <lineage>
        <taxon>Eukaryota</taxon>
        <taxon>Fungi</taxon>
        <taxon>Dikarya</taxon>
        <taxon>Ascomycota</taxon>
        <taxon>Pezizomycotina</taxon>
        <taxon>Sordariomycetes</taxon>
        <taxon>Sordariomycetidae</taxon>
        <taxon>Ophiostomatales</taxon>
        <taxon>Ophiostomataceae</taxon>
        <taxon>Sporothrix</taxon>
    </lineage>
</organism>
<name>A0ABP0DNA8_9PEZI</name>
<accession>A0ABP0DNA8</accession>
<feature type="region of interest" description="Disordered" evidence="1">
    <location>
        <begin position="921"/>
        <end position="965"/>
    </location>
</feature>
<reference evidence="2 3" key="1">
    <citation type="submission" date="2024-01" db="EMBL/GenBank/DDBJ databases">
        <authorList>
            <person name="Allen C."/>
            <person name="Tagirdzhanova G."/>
        </authorList>
    </citation>
    <scope>NUCLEOTIDE SEQUENCE [LARGE SCALE GENOMIC DNA]</scope>
    <source>
        <strain evidence="2 3">CBS 119000</strain>
    </source>
</reference>
<gene>
    <name evidence="2" type="ORF">SEPCBS119000_003739</name>
</gene>
<dbReference type="Proteomes" id="UP001642502">
    <property type="component" value="Unassembled WGS sequence"/>
</dbReference>
<evidence type="ECO:0008006" key="4">
    <source>
        <dbReference type="Google" id="ProtNLM"/>
    </source>
</evidence>
<sequence length="1001" mass="109119">MDFWSRVLSHTPLSAGPSRKDIAKDPVRRRHRFEKEYGQLLQTWRNSSNLVHDAGAVDAIEPRIQELTEILVDESRRPLPHTCLNFAAEKQVYVPIGKIAATCYNLKIIREAVYFFGTLIESEDDAFVESDTFAANITNLFVRITGANSIHLDQETETKVVELAFNITTKIRLRPDILPAWFKVRRKQTLPDDGPGESDEKEPEMQMQGRVKGKTQRKDFPLFYILMDYIHSEGKAGDFARTGLLYIIESASAASSDALEQWIVESDLSTLMATGLCALYSQLSRKLVIDYQPNDLPPILALSDYEHPRPAFEVVSSCSSDFQVQLDTFLSHLLFWQDVLNHCRSVEVKTTLLEHFQVIFLQQLLYPSLLESSDIDGGSSVAVLTYLRRIIESLDHPDMIQLILHYLLALPDSPSLTGPLAAKSAVSAARKRKSMDLATLMAQKADTAATPILFSLVDLILACLKSHSQQTIHVTLQLVSTILRRHHRYAVSTLVRTGPVSGISSHRTVGAHQQDIEFFMSIAGAIGGQDDFDHVYNSILRDAIVRLEGHPCNLKLIAPKVSTNNHELPVVPSTLPGAPRNVPAHTIRPDDPLLTTILDRLQTFFVNPVSTNLSTTEAILDLGACGNVSLEGWVLRHPSSYSFDDDICTSPFDAEIASLSDGEDTRDATRLASKMQECRRRPKWAGLPRLLTVLQALADQLAVYRHTIPRFDELLQQRREAFQTADIGPLPPPPASRSKSTAGAGPHGGVELANTDGASSARPSVLENFAQRLLSELGTPTRSANSTRSRIDPGRVPFSTPTSGGSRAKGGTGATPSGPGPATPLAKSASAGLAEASLGTDTPRSGRTAAIRSLSPSSERDVAVYGDGRVGLDEQDALAASQKAALQLDASNILARRVGIAVAQPPVAPIPLHFDKPALVTTDNASDNADDEVQQESGNASSDVDDSAAPSESDEPAPSSEENTATVSHVLTNTVLFQSFLLELAALVQTRAGFFDEVRFV</sequence>
<dbReference type="PANTHER" id="PTHR21705">
    <property type="entry name" value="RAI16 PROTEIN-RELATED"/>
    <property type="match status" value="1"/>
</dbReference>
<evidence type="ECO:0000256" key="1">
    <source>
        <dbReference type="SAM" id="MobiDB-lite"/>
    </source>
</evidence>